<dbReference type="Gene3D" id="3.30.300.30">
    <property type="match status" value="1"/>
</dbReference>
<evidence type="ECO:0000313" key="7">
    <source>
        <dbReference type="EMBL" id="KKB39051.1"/>
    </source>
</evidence>
<dbReference type="STRING" id="1221996.QY95_02491"/>
<dbReference type="EMBL" id="JWIR02000043">
    <property type="protein sequence ID" value="KKB39051.1"/>
    <property type="molecule type" value="Genomic_DNA"/>
</dbReference>
<evidence type="ECO:0000313" key="8">
    <source>
        <dbReference type="Proteomes" id="UP000031563"/>
    </source>
</evidence>
<keyword evidence="3" id="KW-0547">Nucleotide-binding</keyword>
<dbReference type="InterPro" id="IPR005914">
    <property type="entry name" value="Acac_CoA_synth"/>
</dbReference>
<dbReference type="OrthoDB" id="9778383at2"/>
<dbReference type="Proteomes" id="UP000031563">
    <property type="component" value="Unassembled WGS sequence"/>
</dbReference>
<organism evidence="7 8">
    <name type="scientific">Bacillus thermotolerans</name>
    <name type="common">Quasibacillus thermotolerans</name>
    <dbReference type="NCBI Taxonomy" id="1221996"/>
    <lineage>
        <taxon>Bacteria</taxon>
        <taxon>Bacillati</taxon>
        <taxon>Bacillota</taxon>
        <taxon>Bacilli</taxon>
        <taxon>Bacillales</taxon>
        <taxon>Bacillaceae</taxon>
        <taxon>Bacillus</taxon>
    </lineage>
</organism>
<dbReference type="AlphaFoldDB" id="A0A0F5I0M9"/>
<dbReference type="InterPro" id="IPR020845">
    <property type="entry name" value="AMP-binding_CS"/>
</dbReference>
<keyword evidence="4" id="KW-0067">ATP-binding</keyword>
<keyword evidence="8" id="KW-1185">Reference proteome</keyword>
<dbReference type="RefSeq" id="WP_040047899.1">
    <property type="nucleotide sequence ID" value="NZ_JWIR02000043.1"/>
</dbReference>
<dbReference type="InterPro" id="IPR045851">
    <property type="entry name" value="AMP-bd_C_sf"/>
</dbReference>
<dbReference type="InterPro" id="IPR032387">
    <property type="entry name" value="ACAS_N"/>
</dbReference>
<dbReference type="GO" id="GO:0030729">
    <property type="term" value="F:acetoacetate-CoA ligase activity"/>
    <property type="evidence" value="ECO:0007669"/>
    <property type="project" value="InterPro"/>
</dbReference>
<feature type="domain" description="Acetyl-coenzyme A synthetase N-terminal" evidence="6">
    <location>
        <begin position="42"/>
        <end position="96"/>
    </location>
</feature>
<dbReference type="GO" id="GO:0005524">
    <property type="term" value="F:ATP binding"/>
    <property type="evidence" value="ECO:0007669"/>
    <property type="project" value="UniProtKB-KW"/>
</dbReference>
<dbReference type="NCBIfam" id="TIGR01217">
    <property type="entry name" value="ac_ac_CoA_syn"/>
    <property type="match status" value="1"/>
</dbReference>
<dbReference type="PANTHER" id="PTHR42921:SF1">
    <property type="entry name" value="ACETOACETYL-COA SYNTHETASE"/>
    <property type="match status" value="1"/>
</dbReference>
<reference evidence="7" key="1">
    <citation type="submission" date="2015-02" db="EMBL/GenBank/DDBJ databases">
        <title>Genome Assembly of Bacillaceae bacterium MTCC 8252.</title>
        <authorList>
            <person name="Verma A."/>
            <person name="Khatri I."/>
            <person name="Mual P."/>
            <person name="Subramanian S."/>
            <person name="Krishnamurthi S."/>
        </authorList>
    </citation>
    <scope>NUCLEOTIDE SEQUENCE [LARGE SCALE GENOMIC DNA]</scope>
    <source>
        <strain evidence="7">MTCC 8252</strain>
    </source>
</reference>
<dbReference type="InterPro" id="IPR000873">
    <property type="entry name" value="AMP-dep_synth/lig_dom"/>
</dbReference>
<evidence type="ECO:0000259" key="5">
    <source>
        <dbReference type="Pfam" id="PF00501"/>
    </source>
</evidence>
<evidence type="ECO:0000256" key="1">
    <source>
        <dbReference type="ARBA" id="ARBA00006432"/>
    </source>
</evidence>
<evidence type="ECO:0000256" key="2">
    <source>
        <dbReference type="ARBA" id="ARBA00022598"/>
    </source>
</evidence>
<gene>
    <name evidence="7" type="ORF">QY95_02491</name>
</gene>
<dbReference type="SUPFAM" id="SSF56801">
    <property type="entry name" value="Acetyl-CoA synthetase-like"/>
    <property type="match status" value="1"/>
</dbReference>
<dbReference type="Gene3D" id="3.40.50.12780">
    <property type="entry name" value="N-terminal domain of ligase-like"/>
    <property type="match status" value="1"/>
</dbReference>
<comment type="caution">
    <text evidence="7">The sequence shown here is derived from an EMBL/GenBank/DDBJ whole genome shotgun (WGS) entry which is preliminary data.</text>
</comment>
<dbReference type="NCBIfam" id="NF002937">
    <property type="entry name" value="PRK03584.1"/>
    <property type="match status" value="1"/>
</dbReference>
<keyword evidence="2" id="KW-0436">Ligase</keyword>
<dbReference type="Pfam" id="PF16177">
    <property type="entry name" value="ACAS_N"/>
    <property type="match status" value="1"/>
</dbReference>
<evidence type="ECO:0000256" key="3">
    <source>
        <dbReference type="ARBA" id="ARBA00022741"/>
    </source>
</evidence>
<feature type="domain" description="AMP-dependent synthetase/ligase" evidence="5">
    <location>
        <begin position="101"/>
        <end position="474"/>
    </location>
</feature>
<dbReference type="GO" id="GO:0006629">
    <property type="term" value="P:lipid metabolic process"/>
    <property type="evidence" value="ECO:0007669"/>
    <property type="project" value="InterPro"/>
</dbReference>
<sequence length="659" mass="73726">MKTVTSGLKLWEPTPEQIEKASVSDYMNWLKEEKGKSFFSLQSLWEWSVTDIEGFWASVWEYCKVQSSQPYERVLDKRQMPGAKWFAGSRLNYAEHVFRNTQGKKPALIFQAEHKKRQEVSWEELQEKTAAVASSLKALGVKPGDRVAAYMPNIPEAVIAFLACASIGAVWSSCSPDFGIESVIDRFKQIEPVVLFAVDGYQYNGKTFDRLPHVAQLEQAIPSVRRTILVPYISSQPARISDQCISWKEAVKPAGELSFEQVPFDHPLWILYSSGTTGLPKAIVQGHGGILLEHLKTLQIEQNIGKDDVFFWYTTTGWMMWNFLVGNLMVGATIVLYDGSPSYPSLEVLWELAEEIKITYFGTSAGFIHSCMKSEVKPGETRNLSHLRAVASTGSPLSNEGFAWIYESVKKDVWLASISGGTDVCTAFVSGSPVLPVYAGEIQTRALGASIQSFDENGKALTNEVGELVITEPMPSMPVYFWNDEKNKRYHDSYFDVYPGIWRHGDWIRIDEKGSCVIYGRSDSTINKGGVRLGTSEIYRAVEAVDGVVDSLVVDLESLGRDSFMPLFVVLKKGMSLTDERKQQIRAAIKQTVSPRFIPSEIYEVSHIPKTISGKKLEVPVRKILLGMPAEKVVNRGSVANPDSLDFFFELAKDLNKQV</sequence>
<evidence type="ECO:0000259" key="6">
    <source>
        <dbReference type="Pfam" id="PF16177"/>
    </source>
</evidence>
<dbReference type="CDD" id="cd05943">
    <property type="entry name" value="AACS"/>
    <property type="match status" value="1"/>
</dbReference>
<proteinExistence type="inferred from homology"/>
<evidence type="ECO:0000256" key="4">
    <source>
        <dbReference type="ARBA" id="ARBA00022840"/>
    </source>
</evidence>
<comment type="similarity">
    <text evidence="1">Belongs to the ATP-dependent AMP-binding enzyme family.</text>
</comment>
<dbReference type="PANTHER" id="PTHR42921">
    <property type="entry name" value="ACETOACETYL-COA SYNTHETASE"/>
    <property type="match status" value="1"/>
</dbReference>
<accession>A0A0F5I0M9</accession>
<dbReference type="PROSITE" id="PS00455">
    <property type="entry name" value="AMP_BINDING"/>
    <property type="match status" value="1"/>
</dbReference>
<protein>
    <submittedName>
        <fullName evidence="7">Acetoacetyl-CoA synthetase</fullName>
    </submittedName>
</protein>
<dbReference type="InterPro" id="IPR042099">
    <property type="entry name" value="ANL_N_sf"/>
</dbReference>
<dbReference type="Pfam" id="PF00501">
    <property type="entry name" value="AMP-binding"/>
    <property type="match status" value="1"/>
</dbReference>
<name>A0A0F5I0M9_BACTR</name>